<feature type="compositionally biased region" description="Basic and acidic residues" evidence="1">
    <location>
        <begin position="1"/>
        <end position="14"/>
    </location>
</feature>
<evidence type="ECO:0000256" key="1">
    <source>
        <dbReference type="SAM" id="MobiDB-lite"/>
    </source>
</evidence>
<comment type="caution">
    <text evidence="2">The sequence shown here is derived from an EMBL/GenBank/DDBJ whole genome shotgun (WGS) entry which is preliminary data.</text>
</comment>
<keyword evidence="3" id="KW-1185">Reference proteome</keyword>
<sequence length="112" mass="12679">MSSSDQHQETKAWPELEPNCDLSGNWSDATNGETIRVLPQSHKHGYMRRRFVTVEHLREDILLRGRALAFDVVPLVTPISSQNKTTDIPQIKQSTSENKGQNSTSKPHQKKS</sequence>
<dbReference type="AlphaFoldDB" id="A0AAE1ENG5"/>
<evidence type="ECO:0000313" key="3">
    <source>
        <dbReference type="Proteomes" id="UP001286313"/>
    </source>
</evidence>
<reference evidence="2" key="1">
    <citation type="submission" date="2023-10" db="EMBL/GenBank/DDBJ databases">
        <title>Genome assemblies of two species of porcelain crab, Petrolisthes cinctipes and Petrolisthes manimaculis (Anomura: Porcellanidae).</title>
        <authorList>
            <person name="Angst P."/>
        </authorList>
    </citation>
    <scope>NUCLEOTIDE SEQUENCE</scope>
    <source>
        <strain evidence="2">PB745_01</strain>
        <tissue evidence="2">Gill</tissue>
    </source>
</reference>
<protein>
    <submittedName>
        <fullName evidence="2">Uncharacterized protein</fullName>
    </submittedName>
</protein>
<proteinExistence type="predicted"/>
<accession>A0AAE1ENG5</accession>
<organism evidence="2 3">
    <name type="scientific">Petrolisthes cinctipes</name>
    <name type="common">Flat porcelain crab</name>
    <dbReference type="NCBI Taxonomy" id="88211"/>
    <lineage>
        <taxon>Eukaryota</taxon>
        <taxon>Metazoa</taxon>
        <taxon>Ecdysozoa</taxon>
        <taxon>Arthropoda</taxon>
        <taxon>Crustacea</taxon>
        <taxon>Multicrustacea</taxon>
        <taxon>Malacostraca</taxon>
        <taxon>Eumalacostraca</taxon>
        <taxon>Eucarida</taxon>
        <taxon>Decapoda</taxon>
        <taxon>Pleocyemata</taxon>
        <taxon>Anomura</taxon>
        <taxon>Galatheoidea</taxon>
        <taxon>Porcellanidae</taxon>
        <taxon>Petrolisthes</taxon>
    </lineage>
</organism>
<evidence type="ECO:0000313" key="2">
    <source>
        <dbReference type="EMBL" id="KAK3857070.1"/>
    </source>
</evidence>
<feature type="region of interest" description="Disordered" evidence="1">
    <location>
        <begin position="1"/>
        <end position="27"/>
    </location>
</feature>
<feature type="region of interest" description="Disordered" evidence="1">
    <location>
        <begin position="79"/>
        <end position="112"/>
    </location>
</feature>
<feature type="compositionally biased region" description="Polar residues" evidence="1">
    <location>
        <begin position="79"/>
        <end position="106"/>
    </location>
</feature>
<name>A0AAE1ENG5_PETCI</name>
<dbReference type="EMBL" id="JAWQEG010005703">
    <property type="protein sequence ID" value="KAK3857070.1"/>
    <property type="molecule type" value="Genomic_DNA"/>
</dbReference>
<gene>
    <name evidence="2" type="ORF">Pcinc_036658</name>
</gene>
<dbReference type="Proteomes" id="UP001286313">
    <property type="component" value="Unassembled WGS sequence"/>
</dbReference>